<reference evidence="2" key="1">
    <citation type="submission" date="2021-05" db="EMBL/GenBank/DDBJ databases">
        <title>A free-living protist that lacks canonical eukaryotic 1 DNA replication and segregation systems.</title>
        <authorList>
            <person name="Salas-Leiva D.E."/>
            <person name="Tromer E.C."/>
            <person name="Curtis B.A."/>
            <person name="Jerlstrom-Hultqvist J."/>
            <person name="Kolisko M."/>
            <person name="Yi Z."/>
            <person name="Salas-Leiva J.S."/>
            <person name="Gallot-Lavallee L."/>
            <person name="Kops G.J.P.L."/>
            <person name="Archibald J.M."/>
            <person name="Simpson A.G.B."/>
            <person name="Roger A.J."/>
        </authorList>
    </citation>
    <scope>NUCLEOTIDE SEQUENCE</scope>
    <source>
        <strain evidence="2">BICM</strain>
    </source>
</reference>
<evidence type="ECO:0000256" key="1">
    <source>
        <dbReference type="SAM" id="MobiDB-lite"/>
    </source>
</evidence>
<evidence type="ECO:0000313" key="2">
    <source>
        <dbReference type="EMBL" id="KAG9395953.1"/>
    </source>
</evidence>
<dbReference type="EMBL" id="JAHDYR010000007">
    <property type="protein sequence ID" value="KAG9395953.1"/>
    <property type="molecule type" value="Genomic_DNA"/>
</dbReference>
<feature type="compositionally biased region" description="Basic and acidic residues" evidence="1">
    <location>
        <begin position="282"/>
        <end position="302"/>
    </location>
</feature>
<name>A0A8J6AWJ2_9EUKA</name>
<protein>
    <submittedName>
        <fullName evidence="2">Uncharacterized protein</fullName>
    </submittedName>
</protein>
<dbReference type="Proteomes" id="UP000717585">
    <property type="component" value="Unassembled WGS sequence"/>
</dbReference>
<keyword evidence="3" id="KW-1185">Reference proteome</keyword>
<feature type="region of interest" description="Disordered" evidence="1">
    <location>
        <begin position="216"/>
        <end position="310"/>
    </location>
</feature>
<proteinExistence type="predicted"/>
<comment type="caution">
    <text evidence="2">The sequence shown here is derived from an EMBL/GenBank/DDBJ whole genome shotgun (WGS) entry which is preliminary data.</text>
</comment>
<evidence type="ECO:0000313" key="3">
    <source>
        <dbReference type="Proteomes" id="UP000717585"/>
    </source>
</evidence>
<accession>A0A8J6AWJ2</accession>
<feature type="compositionally biased region" description="Basic and acidic residues" evidence="1">
    <location>
        <begin position="256"/>
        <end position="266"/>
    </location>
</feature>
<dbReference type="AlphaFoldDB" id="A0A8J6AWJ2"/>
<organism evidence="2 3">
    <name type="scientific">Carpediemonas membranifera</name>
    <dbReference type="NCBI Taxonomy" id="201153"/>
    <lineage>
        <taxon>Eukaryota</taxon>
        <taxon>Metamonada</taxon>
        <taxon>Carpediemonas-like organisms</taxon>
        <taxon>Carpediemonas</taxon>
    </lineage>
</organism>
<sequence length="310" mass="35125">MQQGVSKLAAPYDYSNGDRVQKRNCAVDIISFLHQELIRERVPIRENSHVKPYINTIESDMRTLNSLFENIDEPPVHIADFQEEMEKDDDYEGATSTEMNVRNVYRFMGFNKTVDMPSMSTSEEIPRRRISCMCSPLHATGLFLDLANQAKRRLYARNHRQEVIVRHMPEWVGYFLALVELKNGLIDTAAGLAKELGLHLPPPSVRTAWGPLGYDSEAVTSPPSRRAHAPRPRAQVQPHPDHPGRPPHVQARPRGRPQDWPREDTKGVLGGGHPEEDPCEEPQDHLPADARGHARHPDHADGRPQLLRLA</sequence>
<gene>
    <name evidence="2" type="ORF">J8273_2302</name>
</gene>